<dbReference type="RefSeq" id="XP_028886825.1">
    <property type="nucleotide sequence ID" value="XM_029022279.1"/>
</dbReference>
<dbReference type="VEuPathDB" id="TriTrypDB:TM35_000035120"/>
<dbReference type="GeneID" id="39982059"/>
<gene>
    <name evidence="1" type="ORF">TM35_000035120</name>
</gene>
<keyword evidence="2" id="KW-1185">Reference proteome</keyword>
<accession>A0A1X0P852</accession>
<proteinExistence type="predicted"/>
<sequence>MEVLIGERAALLTTHKTYRDDGEDSVRAVAGYPPFCNYVETCAKSGPVPSAFEIRNIRRIAQRVVGVIMDVECETQSGKVIQTVDLHDNSPVILFPVAVVNDTRYALLVRQRRVSAGCKYTLEAMCGTETEENVFTGPSDEHLAALGFDLRQAYALSPSRYTLGNEGTAPYKVCSVNATLSPEVLQELQNPPENVDTSLIPLPLEEVLSTVNDAKASLAVSLLLGSVA</sequence>
<evidence type="ECO:0000313" key="2">
    <source>
        <dbReference type="Proteomes" id="UP000192257"/>
    </source>
</evidence>
<reference evidence="1 2" key="1">
    <citation type="submission" date="2017-03" db="EMBL/GenBank/DDBJ databases">
        <title>An alternative strategy for trypanosome survival in the mammalian bloodstream revealed through genome and transcriptome analysis of the ubiquitous bovine parasite Trypanosoma (Megatrypanum) theileri.</title>
        <authorList>
            <person name="Kelly S."/>
            <person name="Ivens A."/>
            <person name="Mott A."/>
            <person name="O'Neill E."/>
            <person name="Emms D."/>
            <person name="Macleod O."/>
            <person name="Voorheis P."/>
            <person name="Matthews J."/>
            <person name="Matthews K."/>
            <person name="Carrington M."/>
        </authorList>
    </citation>
    <scope>NUCLEOTIDE SEQUENCE [LARGE SCALE GENOMIC DNA]</scope>
    <source>
        <strain evidence="1">Edinburgh</strain>
    </source>
</reference>
<dbReference type="OrthoDB" id="264166at2759"/>
<protein>
    <submittedName>
        <fullName evidence="1">Uncharacterized protein</fullName>
    </submittedName>
</protein>
<dbReference type="AlphaFoldDB" id="A0A1X0P852"/>
<name>A0A1X0P852_9TRYP</name>
<dbReference type="Proteomes" id="UP000192257">
    <property type="component" value="Unassembled WGS sequence"/>
</dbReference>
<evidence type="ECO:0000313" key="1">
    <source>
        <dbReference type="EMBL" id="ORC92759.1"/>
    </source>
</evidence>
<comment type="caution">
    <text evidence="1">The sequence shown here is derived from an EMBL/GenBank/DDBJ whole genome shotgun (WGS) entry which is preliminary data.</text>
</comment>
<dbReference type="EMBL" id="NBCO01000003">
    <property type="protein sequence ID" value="ORC92759.1"/>
    <property type="molecule type" value="Genomic_DNA"/>
</dbReference>
<organism evidence="1 2">
    <name type="scientific">Trypanosoma theileri</name>
    <dbReference type="NCBI Taxonomy" id="67003"/>
    <lineage>
        <taxon>Eukaryota</taxon>
        <taxon>Discoba</taxon>
        <taxon>Euglenozoa</taxon>
        <taxon>Kinetoplastea</taxon>
        <taxon>Metakinetoplastina</taxon>
        <taxon>Trypanosomatida</taxon>
        <taxon>Trypanosomatidae</taxon>
        <taxon>Trypanosoma</taxon>
    </lineage>
</organism>